<protein>
    <recommendedName>
        <fullName evidence="12">Cyclolysin secretion/processing ATP-binding protein CyaB</fullName>
    </recommendedName>
</protein>
<feature type="transmembrane region" description="Helical" evidence="13">
    <location>
        <begin position="302"/>
        <end position="320"/>
    </location>
</feature>
<feature type="transmembrane region" description="Helical" evidence="13">
    <location>
        <begin position="197"/>
        <end position="217"/>
    </location>
</feature>
<dbReference type="GO" id="GO:0008234">
    <property type="term" value="F:cysteine-type peptidase activity"/>
    <property type="evidence" value="ECO:0007669"/>
    <property type="project" value="InterPro"/>
</dbReference>
<evidence type="ECO:0000256" key="5">
    <source>
        <dbReference type="ARBA" id="ARBA00022735"/>
    </source>
</evidence>
<dbReference type="PANTHER" id="PTHR24221:SF606">
    <property type="entry name" value="COLICIN V SECRETION-PROCESSING ATP-BINDING PROTEIN"/>
    <property type="match status" value="1"/>
</dbReference>
<keyword evidence="4 13" id="KW-0812">Transmembrane</keyword>
<keyword evidence="7" id="KW-0067">ATP-binding</keyword>
<dbReference type="GO" id="GO:0031640">
    <property type="term" value="P:killing of cells of another organism"/>
    <property type="evidence" value="ECO:0007669"/>
    <property type="project" value="UniProtKB-KW"/>
</dbReference>
<keyword evidence="5" id="KW-0354">Hemolysis</keyword>
<dbReference type="InterPro" id="IPR017871">
    <property type="entry name" value="ABC_transporter-like_CS"/>
</dbReference>
<keyword evidence="2" id="KW-0813">Transport</keyword>
<evidence type="ECO:0000256" key="13">
    <source>
        <dbReference type="SAM" id="Phobius"/>
    </source>
</evidence>
<comment type="similarity">
    <text evidence="11">Belongs to the ABC transporter superfamily. Cyclolysin exporter (TC 3.A.1.109.2) family.</text>
</comment>
<comment type="function">
    <text evidence="10">Involved in the export of calmodulin-sensitive adenylate cyclase-hemolysin (cyclolysin).</text>
</comment>
<dbReference type="CDD" id="cd18567">
    <property type="entry name" value="ABC_6TM_CvaB_RaxB_like"/>
    <property type="match status" value="1"/>
</dbReference>
<evidence type="ECO:0000259" key="14">
    <source>
        <dbReference type="PROSITE" id="PS50893"/>
    </source>
</evidence>
<dbReference type="InterPro" id="IPR033838">
    <property type="entry name" value="CvaB_peptidase"/>
</dbReference>
<evidence type="ECO:0000256" key="1">
    <source>
        <dbReference type="ARBA" id="ARBA00004651"/>
    </source>
</evidence>
<dbReference type="FunFam" id="3.40.50.300:FF:000299">
    <property type="entry name" value="ABC transporter ATP-binding protein/permease"/>
    <property type="match status" value="1"/>
</dbReference>
<evidence type="ECO:0000256" key="10">
    <source>
        <dbReference type="ARBA" id="ARBA00055355"/>
    </source>
</evidence>
<dbReference type="Gene3D" id="1.20.1560.10">
    <property type="entry name" value="ABC transporter type 1, transmembrane domain"/>
    <property type="match status" value="1"/>
</dbReference>
<feature type="domain" description="ABC transporter" evidence="14">
    <location>
        <begin position="476"/>
        <end position="702"/>
    </location>
</feature>
<keyword evidence="18" id="KW-1185">Reference proteome</keyword>
<dbReference type="GO" id="GO:0140359">
    <property type="term" value="F:ABC-type transporter activity"/>
    <property type="evidence" value="ECO:0007669"/>
    <property type="project" value="InterPro"/>
</dbReference>
<evidence type="ECO:0000256" key="8">
    <source>
        <dbReference type="ARBA" id="ARBA00022989"/>
    </source>
</evidence>
<dbReference type="PANTHER" id="PTHR24221">
    <property type="entry name" value="ATP-BINDING CASSETTE SUB-FAMILY B"/>
    <property type="match status" value="1"/>
</dbReference>
<proteinExistence type="inferred from homology"/>
<evidence type="ECO:0000259" key="15">
    <source>
        <dbReference type="PROSITE" id="PS50929"/>
    </source>
</evidence>
<feature type="transmembrane region" description="Helical" evidence="13">
    <location>
        <begin position="386"/>
        <end position="408"/>
    </location>
</feature>
<evidence type="ECO:0000256" key="4">
    <source>
        <dbReference type="ARBA" id="ARBA00022692"/>
    </source>
</evidence>
<evidence type="ECO:0000259" key="16">
    <source>
        <dbReference type="PROSITE" id="PS50990"/>
    </source>
</evidence>
<dbReference type="Pfam" id="PF00664">
    <property type="entry name" value="ABC_membrane"/>
    <property type="match status" value="1"/>
</dbReference>
<evidence type="ECO:0000313" key="17">
    <source>
        <dbReference type="EMBL" id="AVR98803.1"/>
    </source>
</evidence>
<dbReference type="PROSITE" id="PS50929">
    <property type="entry name" value="ABC_TM1F"/>
    <property type="match status" value="1"/>
</dbReference>
<dbReference type="InterPro" id="IPR027417">
    <property type="entry name" value="P-loop_NTPase"/>
</dbReference>
<dbReference type="Pfam" id="PF03412">
    <property type="entry name" value="Peptidase_C39"/>
    <property type="match status" value="1"/>
</dbReference>
<evidence type="ECO:0000256" key="9">
    <source>
        <dbReference type="ARBA" id="ARBA00023136"/>
    </source>
</evidence>
<gene>
    <name evidence="17" type="ORF">C9I28_26585</name>
</gene>
<dbReference type="Pfam" id="PF00005">
    <property type="entry name" value="ABC_tran"/>
    <property type="match status" value="1"/>
</dbReference>
<dbReference type="InterPro" id="IPR039421">
    <property type="entry name" value="Type_1_exporter"/>
</dbReference>
<dbReference type="SUPFAM" id="SSF90123">
    <property type="entry name" value="ABC transporter transmembrane region"/>
    <property type="match status" value="1"/>
</dbReference>
<evidence type="ECO:0000313" key="18">
    <source>
        <dbReference type="Proteomes" id="UP000240505"/>
    </source>
</evidence>
<dbReference type="CDD" id="cd02419">
    <property type="entry name" value="Peptidase_C39C"/>
    <property type="match status" value="1"/>
</dbReference>
<dbReference type="GO" id="GO:0005524">
    <property type="term" value="F:ATP binding"/>
    <property type="evidence" value="ECO:0007669"/>
    <property type="project" value="UniProtKB-KW"/>
</dbReference>
<dbReference type="InterPro" id="IPR011527">
    <property type="entry name" value="ABC1_TM_dom"/>
</dbReference>
<dbReference type="PROSITE" id="PS00211">
    <property type="entry name" value="ABC_TRANSPORTER_1"/>
    <property type="match status" value="1"/>
</dbReference>
<evidence type="ECO:0000256" key="11">
    <source>
        <dbReference type="ARBA" id="ARBA00061173"/>
    </source>
</evidence>
<evidence type="ECO:0000256" key="7">
    <source>
        <dbReference type="ARBA" id="ARBA00022840"/>
    </source>
</evidence>
<reference evidence="17 18" key="1">
    <citation type="submission" date="2018-03" db="EMBL/GenBank/DDBJ databases">
        <title>Massilia armeniaca sp. nov., isolated from desert soil.</title>
        <authorList>
            <person name="Huang H."/>
            <person name="Ren M."/>
        </authorList>
    </citation>
    <scope>NUCLEOTIDE SEQUENCE [LARGE SCALE GENOMIC DNA]</scope>
    <source>
        <strain evidence="17 18">ZMN-3</strain>
    </source>
</reference>
<keyword evidence="6" id="KW-0547">Nucleotide-binding</keyword>
<comment type="subcellular location">
    <subcellularLocation>
        <location evidence="1">Cell membrane</location>
        <topology evidence="1">Multi-pass membrane protein</topology>
    </subcellularLocation>
</comment>
<organism evidence="17 18">
    <name type="scientific">Pseudoduganella armeniaca</name>
    <dbReference type="NCBI Taxonomy" id="2072590"/>
    <lineage>
        <taxon>Bacteria</taxon>
        <taxon>Pseudomonadati</taxon>
        <taxon>Pseudomonadota</taxon>
        <taxon>Betaproteobacteria</taxon>
        <taxon>Burkholderiales</taxon>
        <taxon>Oxalobacteraceae</taxon>
        <taxon>Telluria group</taxon>
        <taxon>Pseudoduganella</taxon>
    </lineage>
</organism>
<dbReference type="GO" id="GO:0034040">
    <property type="term" value="F:ATPase-coupled lipid transmembrane transporter activity"/>
    <property type="evidence" value="ECO:0007669"/>
    <property type="project" value="TreeGrafter"/>
</dbReference>
<evidence type="ECO:0000256" key="3">
    <source>
        <dbReference type="ARBA" id="ARBA00022475"/>
    </source>
</evidence>
<keyword evidence="3" id="KW-1003">Cell membrane</keyword>
<dbReference type="Proteomes" id="UP000240505">
    <property type="component" value="Chromosome"/>
</dbReference>
<dbReference type="GO" id="GO:0016887">
    <property type="term" value="F:ATP hydrolysis activity"/>
    <property type="evidence" value="ECO:0007669"/>
    <property type="project" value="InterPro"/>
</dbReference>
<dbReference type="AlphaFoldDB" id="A0A2R4CGL1"/>
<dbReference type="InterPro" id="IPR036640">
    <property type="entry name" value="ABC1_TM_sf"/>
</dbReference>
<dbReference type="GO" id="GO:0005886">
    <property type="term" value="C:plasma membrane"/>
    <property type="evidence" value="ECO:0007669"/>
    <property type="project" value="UniProtKB-SubCell"/>
</dbReference>
<dbReference type="KEGG" id="masz:C9I28_26585"/>
<evidence type="ECO:0000256" key="2">
    <source>
        <dbReference type="ARBA" id="ARBA00022448"/>
    </source>
</evidence>
<dbReference type="PROSITE" id="PS50990">
    <property type="entry name" value="PEPTIDASE_C39"/>
    <property type="match status" value="1"/>
</dbReference>
<dbReference type="OrthoDB" id="8554730at2"/>
<dbReference type="PROSITE" id="PS50893">
    <property type="entry name" value="ABC_TRANSPORTER_2"/>
    <property type="match status" value="1"/>
</dbReference>
<dbReference type="RefSeq" id="WP_107144128.1">
    <property type="nucleotide sequence ID" value="NZ_CP028324.1"/>
</dbReference>
<feature type="transmembrane region" description="Helical" evidence="13">
    <location>
        <begin position="157"/>
        <end position="177"/>
    </location>
</feature>
<dbReference type="SMART" id="SM00382">
    <property type="entry name" value="AAA"/>
    <property type="match status" value="1"/>
</dbReference>
<dbReference type="InterPro" id="IPR003593">
    <property type="entry name" value="AAA+_ATPase"/>
</dbReference>
<sequence>MKTVLQSEQNECGLACLAMIASHFGNHTDLAALRTRFSISLKGATLAQLMRHAGAMGLSSRPLRLEVEEIGQLRLPCILHWDLNHFVVLKKAGKTWRGRQRFVIVDPAVGERTVGIEEVQQHFTGVALELIDTPAFEKSKGAPALTVRQLAGRVRGLGEAVSIVVVLALVLEIFTIVSPLFNQFVIDEVIVSGDTDLLLVLVIGFAFVLVSQTLIGLARSWLLMKWNVNIGLQWTTRVFSHLLRLPASYFEKRHLGDLISRFGSIGAIQGTLNSLFVTSMLDGLMAVLALVMMAYYSWKLSAIVAAAALLYSLVRWIAYYPGREAARERLLLSAKENTHFIETLRAIVPLKLYGRETERLARWVNLKQDVINRDIRTQKIGICFQTLNTAIGGAQTLLLFYFGAHFVIDNAMTVGMLMAFNSYAGTFSTRVFSLIDLVVNLRMLSMHTERLADIVTEAPEAQADVETDLTRFAGAIELRGVKFRYAEGEPWILDDVNLVIRPGESVAFVGPSGGGKTTLCKLLLGLLSPTEGEVLIDGVPIARIGLAAYRRLIGAVMQEDALLRGSIFDNITFFDTSLDAAHVTHCAQLAAIHDEINRMPMGYQTLIGDLGSGLSGGQRQRVLLARALYKQPRILVLDEATSHLDIGNEAKVNAALAGMNLTRIMVAHRPETIRSASRIVEVSQKKVSDLLSEDAATCAVAA</sequence>
<dbReference type="SUPFAM" id="SSF52540">
    <property type="entry name" value="P-loop containing nucleoside triphosphate hydrolases"/>
    <property type="match status" value="1"/>
</dbReference>
<dbReference type="InterPro" id="IPR003439">
    <property type="entry name" value="ABC_transporter-like_ATP-bd"/>
</dbReference>
<evidence type="ECO:0000256" key="12">
    <source>
        <dbReference type="ARBA" id="ARBA00072252"/>
    </source>
</evidence>
<accession>A0A2R4CGL1</accession>
<dbReference type="GO" id="GO:0006508">
    <property type="term" value="P:proteolysis"/>
    <property type="evidence" value="ECO:0007669"/>
    <property type="project" value="InterPro"/>
</dbReference>
<feature type="transmembrane region" description="Helical" evidence="13">
    <location>
        <begin position="275"/>
        <end position="296"/>
    </location>
</feature>
<keyword evidence="5" id="KW-0204">Cytolysis</keyword>
<dbReference type="InterPro" id="IPR005074">
    <property type="entry name" value="Peptidase_C39"/>
</dbReference>
<keyword evidence="8 13" id="KW-1133">Transmembrane helix</keyword>
<dbReference type="EMBL" id="CP028324">
    <property type="protein sequence ID" value="AVR98803.1"/>
    <property type="molecule type" value="Genomic_DNA"/>
</dbReference>
<dbReference type="Gene3D" id="3.40.50.300">
    <property type="entry name" value="P-loop containing nucleotide triphosphate hydrolases"/>
    <property type="match status" value="1"/>
</dbReference>
<feature type="domain" description="ABC transmembrane type-1" evidence="15">
    <location>
        <begin position="163"/>
        <end position="443"/>
    </location>
</feature>
<keyword evidence="9 13" id="KW-0472">Membrane</keyword>
<name>A0A2R4CGL1_9BURK</name>
<evidence type="ECO:0000256" key="6">
    <source>
        <dbReference type="ARBA" id="ARBA00022741"/>
    </source>
</evidence>
<feature type="domain" description="Peptidase C39" evidence="16">
    <location>
        <begin position="6"/>
        <end position="130"/>
    </location>
</feature>
<dbReference type="Gene3D" id="3.90.70.10">
    <property type="entry name" value="Cysteine proteinases"/>
    <property type="match status" value="1"/>
</dbReference>